<name>A0A0F4YVF0_RASE3</name>
<evidence type="ECO:0000313" key="2">
    <source>
        <dbReference type="EMBL" id="KKA21613.1"/>
    </source>
</evidence>
<sequence length="173" mass="19919">MPLLRFYLSPNLLSAEEKNSLSQKLTEIYTSIGLPAFYVNVAFIEIPSDSFYVAGEPVNDFIRICIEHIAVKFASENHQQRYMKKLDSIIAPLFESKGFRWEYHINETPRELWKIQSIVPPPCQSPAEQKWARENRIHAEAFENSIAIALRDTSWAVSSNSRTSLVIYNIHST</sequence>
<dbReference type="AlphaFoldDB" id="A0A0F4YVF0"/>
<dbReference type="Proteomes" id="UP000053958">
    <property type="component" value="Unassembled WGS sequence"/>
</dbReference>
<keyword evidence="3" id="KW-1185">Reference proteome</keyword>
<organism evidence="2 3">
    <name type="scientific">Rasamsonia emersonii (strain ATCC 16479 / CBS 393.64 / IMI 116815)</name>
    <dbReference type="NCBI Taxonomy" id="1408163"/>
    <lineage>
        <taxon>Eukaryota</taxon>
        <taxon>Fungi</taxon>
        <taxon>Dikarya</taxon>
        <taxon>Ascomycota</taxon>
        <taxon>Pezizomycotina</taxon>
        <taxon>Eurotiomycetes</taxon>
        <taxon>Eurotiomycetidae</taxon>
        <taxon>Eurotiales</taxon>
        <taxon>Trichocomaceae</taxon>
        <taxon>Rasamsonia</taxon>
    </lineage>
</organism>
<dbReference type="Gene3D" id="3.30.429.10">
    <property type="entry name" value="Macrophage Migration Inhibitory Factor"/>
    <property type="match status" value="1"/>
</dbReference>
<reference evidence="2 3" key="1">
    <citation type="submission" date="2015-04" db="EMBL/GenBank/DDBJ databases">
        <authorList>
            <person name="Heijne W.H."/>
            <person name="Fedorova N.D."/>
            <person name="Nierman W.C."/>
            <person name="Vollebregt A.W."/>
            <person name="Zhao Z."/>
            <person name="Wu L."/>
            <person name="Kumar M."/>
            <person name="Stam H."/>
            <person name="van den Berg M.A."/>
            <person name="Pel H.J."/>
        </authorList>
    </citation>
    <scope>NUCLEOTIDE SEQUENCE [LARGE SCALE GENOMIC DNA]</scope>
    <source>
        <strain evidence="2 3">CBS 393.64</strain>
    </source>
</reference>
<protein>
    <recommendedName>
        <fullName evidence="1">Tautomerase cis-CaaD-like domain-containing protein</fullName>
    </recommendedName>
</protein>
<dbReference type="SUPFAM" id="SSF55331">
    <property type="entry name" value="Tautomerase/MIF"/>
    <property type="match status" value="1"/>
</dbReference>
<evidence type="ECO:0000259" key="1">
    <source>
        <dbReference type="Pfam" id="PF14832"/>
    </source>
</evidence>
<dbReference type="InterPro" id="IPR028116">
    <property type="entry name" value="Cis-CaaD-like"/>
</dbReference>
<dbReference type="RefSeq" id="XP_013328225.1">
    <property type="nucleotide sequence ID" value="XM_013472771.1"/>
</dbReference>
<proteinExistence type="predicted"/>
<dbReference type="EMBL" id="LASV01000178">
    <property type="protein sequence ID" value="KKA21613.1"/>
    <property type="molecule type" value="Genomic_DNA"/>
</dbReference>
<dbReference type="GeneID" id="25316705"/>
<evidence type="ECO:0000313" key="3">
    <source>
        <dbReference type="Proteomes" id="UP000053958"/>
    </source>
</evidence>
<dbReference type="Pfam" id="PF14832">
    <property type="entry name" value="Tautomerase_3"/>
    <property type="match status" value="1"/>
</dbReference>
<gene>
    <name evidence="2" type="ORF">T310_4357</name>
</gene>
<feature type="domain" description="Tautomerase cis-CaaD-like" evidence="1">
    <location>
        <begin position="1"/>
        <end position="136"/>
    </location>
</feature>
<comment type="caution">
    <text evidence="2">The sequence shown here is derived from an EMBL/GenBank/DDBJ whole genome shotgun (WGS) entry which is preliminary data.</text>
</comment>
<dbReference type="InterPro" id="IPR014347">
    <property type="entry name" value="Tautomerase/MIF_sf"/>
</dbReference>
<dbReference type="OrthoDB" id="2129288at2759"/>
<accession>A0A0F4YVF0</accession>